<dbReference type="SUPFAM" id="SSF46785">
    <property type="entry name" value="Winged helix' DNA-binding domain"/>
    <property type="match status" value="1"/>
</dbReference>
<dbReference type="PROSITE" id="PS50995">
    <property type="entry name" value="HTH_MARR_2"/>
    <property type="match status" value="1"/>
</dbReference>
<feature type="compositionally biased region" description="Basic residues" evidence="4">
    <location>
        <begin position="184"/>
        <end position="196"/>
    </location>
</feature>
<sequence length="207" mass="21645">MPNLDALRRTVSSTLVVAARKWRRTSHGVLAAFNVSEACATPLLTASRLGSAVRQVTLADHIGIEGPSLVRLLDQLCAAGLMRRDEDPEDRRAKTVALTDEGRAVTAKMEEELVTLRAQALKGVSRDDLEAALRVLAAFTTDAAALAEPGGGGEPEPAKGEALASKVKRTSGKSAAKTAGKSRGTVKARKSTKRGARASAPHNADSA</sequence>
<comment type="caution">
    <text evidence="6">The sequence shown here is derived from an EMBL/GenBank/DDBJ whole genome shotgun (WGS) entry which is preliminary data.</text>
</comment>
<evidence type="ECO:0000256" key="2">
    <source>
        <dbReference type="ARBA" id="ARBA00023125"/>
    </source>
</evidence>
<dbReference type="InterPro" id="IPR000835">
    <property type="entry name" value="HTH_MarR-typ"/>
</dbReference>
<name>A0A7W8LBY4_9BURK</name>
<dbReference type="InterPro" id="IPR039422">
    <property type="entry name" value="MarR/SlyA-like"/>
</dbReference>
<evidence type="ECO:0000259" key="5">
    <source>
        <dbReference type="PROSITE" id="PS50995"/>
    </source>
</evidence>
<dbReference type="Gene3D" id="1.10.10.10">
    <property type="entry name" value="Winged helix-like DNA-binding domain superfamily/Winged helix DNA-binding domain"/>
    <property type="match status" value="1"/>
</dbReference>
<accession>A0A7W8LBY4</accession>
<dbReference type="RefSeq" id="WP_184228043.1">
    <property type="nucleotide sequence ID" value="NZ_JACHDE010000016.1"/>
</dbReference>
<feature type="domain" description="HTH marR-type" evidence="5">
    <location>
        <begin position="8"/>
        <end position="141"/>
    </location>
</feature>
<evidence type="ECO:0000313" key="6">
    <source>
        <dbReference type="EMBL" id="MBB5403863.1"/>
    </source>
</evidence>
<protein>
    <submittedName>
        <fullName evidence="6">MarR family transcriptional regulator for hemolysin</fullName>
    </submittedName>
</protein>
<dbReference type="PANTHER" id="PTHR33164">
    <property type="entry name" value="TRANSCRIPTIONAL REGULATOR, MARR FAMILY"/>
    <property type="match status" value="1"/>
</dbReference>
<feature type="region of interest" description="Disordered" evidence="4">
    <location>
        <begin position="147"/>
        <end position="207"/>
    </location>
</feature>
<dbReference type="Proteomes" id="UP000592820">
    <property type="component" value="Unassembled WGS sequence"/>
</dbReference>
<dbReference type="GO" id="GO:0006950">
    <property type="term" value="P:response to stress"/>
    <property type="evidence" value="ECO:0007669"/>
    <property type="project" value="TreeGrafter"/>
</dbReference>
<dbReference type="GO" id="GO:0003677">
    <property type="term" value="F:DNA binding"/>
    <property type="evidence" value="ECO:0007669"/>
    <property type="project" value="UniProtKB-KW"/>
</dbReference>
<keyword evidence="3" id="KW-0804">Transcription</keyword>
<evidence type="ECO:0000256" key="1">
    <source>
        <dbReference type="ARBA" id="ARBA00023015"/>
    </source>
</evidence>
<dbReference type="InterPro" id="IPR036390">
    <property type="entry name" value="WH_DNA-bd_sf"/>
</dbReference>
<evidence type="ECO:0000313" key="7">
    <source>
        <dbReference type="Proteomes" id="UP000592820"/>
    </source>
</evidence>
<keyword evidence="2" id="KW-0238">DNA-binding</keyword>
<dbReference type="GO" id="GO:0003700">
    <property type="term" value="F:DNA-binding transcription factor activity"/>
    <property type="evidence" value="ECO:0007669"/>
    <property type="project" value="InterPro"/>
</dbReference>
<evidence type="ECO:0000256" key="4">
    <source>
        <dbReference type="SAM" id="MobiDB-lite"/>
    </source>
</evidence>
<reference evidence="6 7" key="1">
    <citation type="submission" date="2020-08" db="EMBL/GenBank/DDBJ databases">
        <title>Genomic Encyclopedia of Type Strains, Phase IV (KMG-V): Genome sequencing to study the core and pangenomes of soil and plant-associated prokaryotes.</title>
        <authorList>
            <person name="Whitman W."/>
        </authorList>
    </citation>
    <scope>NUCLEOTIDE SEQUENCE [LARGE SCALE GENOMIC DNA]</scope>
    <source>
        <strain evidence="6 7">JPY162</strain>
    </source>
</reference>
<dbReference type="AlphaFoldDB" id="A0A7W8LBY4"/>
<organism evidence="6 7">
    <name type="scientific">Paraburkholderia youngii</name>
    <dbReference type="NCBI Taxonomy" id="2782701"/>
    <lineage>
        <taxon>Bacteria</taxon>
        <taxon>Pseudomonadati</taxon>
        <taxon>Pseudomonadota</taxon>
        <taxon>Betaproteobacteria</taxon>
        <taxon>Burkholderiales</taxon>
        <taxon>Burkholderiaceae</taxon>
        <taxon>Paraburkholderia</taxon>
    </lineage>
</organism>
<dbReference type="Pfam" id="PF01047">
    <property type="entry name" value="MarR"/>
    <property type="match status" value="1"/>
</dbReference>
<dbReference type="PRINTS" id="PR00598">
    <property type="entry name" value="HTHMARR"/>
</dbReference>
<dbReference type="SMART" id="SM00347">
    <property type="entry name" value="HTH_MARR"/>
    <property type="match status" value="1"/>
</dbReference>
<keyword evidence="1" id="KW-0805">Transcription regulation</keyword>
<proteinExistence type="predicted"/>
<gene>
    <name evidence="6" type="ORF">HDG41_005953</name>
</gene>
<evidence type="ECO:0000256" key="3">
    <source>
        <dbReference type="ARBA" id="ARBA00023163"/>
    </source>
</evidence>
<dbReference type="EMBL" id="JACHDE010000016">
    <property type="protein sequence ID" value="MBB5403863.1"/>
    <property type="molecule type" value="Genomic_DNA"/>
</dbReference>
<dbReference type="PANTHER" id="PTHR33164:SF64">
    <property type="entry name" value="TRANSCRIPTIONAL REGULATOR SLYA"/>
    <property type="match status" value="1"/>
</dbReference>
<dbReference type="InterPro" id="IPR036388">
    <property type="entry name" value="WH-like_DNA-bd_sf"/>
</dbReference>